<sequence length="120" mass="13298">MGISSTSSAAAASSFGTTYSYSTIISAFAAGFFVGFFMGFAYFRSLYVAYAMGQRSTARAGSPAGKLIEQRTVNLTPFVRIQIYTLQILKENANLFNLTTMHWLDRLHHITLNEMQCMVV</sequence>
<keyword evidence="1" id="KW-0812">Transmembrane</keyword>
<dbReference type="EMBL" id="OZ020096">
    <property type="protein sequence ID" value="CAK9254872.1"/>
    <property type="molecule type" value="Genomic_DNA"/>
</dbReference>
<feature type="non-terminal residue" evidence="2">
    <location>
        <position position="120"/>
    </location>
</feature>
<reference evidence="2 3" key="1">
    <citation type="submission" date="2024-02" db="EMBL/GenBank/DDBJ databases">
        <authorList>
            <consortium name="ELIXIR-Norway"/>
            <consortium name="Elixir Norway"/>
        </authorList>
    </citation>
    <scope>NUCLEOTIDE SEQUENCE [LARGE SCALE GENOMIC DNA]</scope>
</reference>
<evidence type="ECO:0000256" key="1">
    <source>
        <dbReference type="SAM" id="Phobius"/>
    </source>
</evidence>
<feature type="non-terminal residue" evidence="2">
    <location>
        <position position="1"/>
    </location>
</feature>
<evidence type="ECO:0000313" key="2">
    <source>
        <dbReference type="EMBL" id="CAK9254872.1"/>
    </source>
</evidence>
<evidence type="ECO:0000313" key="3">
    <source>
        <dbReference type="Proteomes" id="UP001497444"/>
    </source>
</evidence>
<dbReference type="Proteomes" id="UP001497444">
    <property type="component" value="Chromosome 1"/>
</dbReference>
<gene>
    <name evidence="2" type="ORF">CSSPJE1EN1_LOCUS350</name>
</gene>
<organism evidence="2 3">
    <name type="scientific">Sphagnum jensenii</name>
    <dbReference type="NCBI Taxonomy" id="128206"/>
    <lineage>
        <taxon>Eukaryota</taxon>
        <taxon>Viridiplantae</taxon>
        <taxon>Streptophyta</taxon>
        <taxon>Embryophyta</taxon>
        <taxon>Bryophyta</taxon>
        <taxon>Sphagnophytina</taxon>
        <taxon>Sphagnopsida</taxon>
        <taxon>Sphagnales</taxon>
        <taxon>Sphagnaceae</taxon>
        <taxon>Sphagnum</taxon>
    </lineage>
</organism>
<feature type="transmembrane region" description="Helical" evidence="1">
    <location>
        <begin position="20"/>
        <end position="43"/>
    </location>
</feature>
<proteinExistence type="predicted"/>
<keyword evidence="1" id="KW-0472">Membrane</keyword>
<accession>A0ABP0VKB1</accession>
<keyword evidence="3" id="KW-1185">Reference proteome</keyword>
<name>A0ABP0VKB1_9BRYO</name>
<keyword evidence="1" id="KW-1133">Transmembrane helix</keyword>
<protein>
    <submittedName>
        <fullName evidence="2">Uncharacterized protein</fullName>
    </submittedName>
</protein>